<comment type="subcellular location">
    <subcellularLocation>
        <location evidence="1">Nucleus</location>
    </subcellularLocation>
</comment>
<evidence type="ECO:0000259" key="3">
    <source>
        <dbReference type="PROSITE" id="PS51031"/>
    </source>
</evidence>
<dbReference type="AlphaFoldDB" id="A0A4C2A3M1"/>
<dbReference type="GO" id="GO:0003677">
    <property type="term" value="F:DNA binding"/>
    <property type="evidence" value="ECO:0007669"/>
    <property type="project" value="InterPro"/>
</dbReference>
<evidence type="ECO:0000256" key="2">
    <source>
        <dbReference type="SAM" id="MobiDB-lite"/>
    </source>
</evidence>
<evidence type="ECO:0000313" key="4">
    <source>
        <dbReference type="EMBL" id="GBP93769.1"/>
    </source>
</evidence>
<dbReference type="Proteomes" id="UP000299102">
    <property type="component" value="Unassembled WGS sequence"/>
</dbReference>
<evidence type="ECO:0000313" key="5">
    <source>
        <dbReference type="Proteomes" id="UP000299102"/>
    </source>
</evidence>
<reference evidence="4 5" key="1">
    <citation type="journal article" date="2019" name="Commun. Biol.">
        <title>The bagworm genome reveals a unique fibroin gene that provides high tensile strength.</title>
        <authorList>
            <person name="Kono N."/>
            <person name="Nakamura H."/>
            <person name="Ohtoshi R."/>
            <person name="Tomita M."/>
            <person name="Numata K."/>
            <person name="Arakawa K."/>
        </authorList>
    </citation>
    <scope>NUCLEOTIDE SEQUENCE [LARGE SCALE GENOMIC DNA]</scope>
</reference>
<gene>
    <name evidence="4" type="ORF">EVAR_16287_1</name>
</gene>
<feature type="domain" description="BESS" evidence="3">
    <location>
        <begin position="114"/>
        <end position="153"/>
    </location>
</feature>
<accession>A0A4C2A3M1</accession>
<evidence type="ECO:0000256" key="1">
    <source>
        <dbReference type="PROSITE-ProRule" id="PRU00371"/>
    </source>
</evidence>
<keyword evidence="1" id="KW-0539">Nucleus</keyword>
<feature type="compositionally biased region" description="Polar residues" evidence="2">
    <location>
        <begin position="31"/>
        <end position="45"/>
    </location>
</feature>
<proteinExistence type="predicted"/>
<dbReference type="OrthoDB" id="6433782at2759"/>
<feature type="compositionally biased region" description="Acidic residues" evidence="2">
    <location>
        <begin position="19"/>
        <end position="30"/>
    </location>
</feature>
<feature type="region of interest" description="Disordered" evidence="2">
    <location>
        <begin position="14"/>
        <end position="61"/>
    </location>
</feature>
<sequence length="288" mass="32219">MSFVASFLSQKTLDSVELSSDDEESQEDATEVQNPNSGKEINSTDAVDGAASHGTEIRSEDDSIIRNISSKPQHSEVKKAKAIKTKVQPKQSASAVSMSRLLDEQINVSRHCDHDELDRFFLSISETVKKVSPYLQAIAKNKTFSLVSEMELQQLASPRFITTTPQYTDTPSPASTSSSKQAFKQVLHPYLHLLGIRLPTIGIISLKICLNSTPQTSRHYQYTCENETAFYQFYIIQTGGQHTGCIWTPYRHHTGIKRSRFVSVGKASRIVLPSVLDTFIARLWYDTV</sequence>
<keyword evidence="5" id="KW-1185">Reference proteome</keyword>
<name>A0A4C2A3M1_EUMVA</name>
<dbReference type="PROSITE" id="PS51031">
    <property type="entry name" value="BESS"/>
    <property type="match status" value="1"/>
</dbReference>
<organism evidence="4 5">
    <name type="scientific">Eumeta variegata</name>
    <name type="common">Bagworm moth</name>
    <name type="synonym">Eumeta japonica</name>
    <dbReference type="NCBI Taxonomy" id="151549"/>
    <lineage>
        <taxon>Eukaryota</taxon>
        <taxon>Metazoa</taxon>
        <taxon>Ecdysozoa</taxon>
        <taxon>Arthropoda</taxon>
        <taxon>Hexapoda</taxon>
        <taxon>Insecta</taxon>
        <taxon>Pterygota</taxon>
        <taxon>Neoptera</taxon>
        <taxon>Endopterygota</taxon>
        <taxon>Lepidoptera</taxon>
        <taxon>Glossata</taxon>
        <taxon>Ditrysia</taxon>
        <taxon>Tineoidea</taxon>
        <taxon>Psychidae</taxon>
        <taxon>Oiketicinae</taxon>
        <taxon>Eumeta</taxon>
    </lineage>
</organism>
<dbReference type="EMBL" id="BGZK01002415">
    <property type="protein sequence ID" value="GBP93769.1"/>
    <property type="molecule type" value="Genomic_DNA"/>
</dbReference>
<protein>
    <recommendedName>
        <fullName evidence="3">BESS domain-containing protein</fullName>
    </recommendedName>
</protein>
<dbReference type="GO" id="GO:0005634">
    <property type="term" value="C:nucleus"/>
    <property type="evidence" value="ECO:0007669"/>
    <property type="project" value="UniProtKB-SubCell"/>
</dbReference>
<dbReference type="InterPro" id="IPR004210">
    <property type="entry name" value="BESS_motif"/>
</dbReference>
<comment type="caution">
    <text evidence="4">The sequence shown here is derived from an EMBL/GenBank/DDBJ whole genome shotgun (WGS) entry which is preliminary data.</text>
</comment>